<keyword evidence="2" id="KW-1185">Reference proteome</keyword>
<comment type="caution">
    <text evidence="1">The sequence shown here is derived from an EMBL/GenBank/DDBJ whole genome shotgun (WGS) entry which is preliminary data.</text>
</comment>
<dbReference type="Proteomes" id="UP001155483">
    <property type="component" value="Unassembled WGS sequence"/>
</dbReference>
<sequence length="238" mass="27083">MKYFTILSAILVLLLAACNKEHIPPPDGNEYKPDVSPENFTNSTHITNPWTPYELQKKYIYEGKSVDGQEKVEEQRLNSTKKIMGITCIEVNFKEYDDGKLVEETIDRYAQDNNGTFWYFGESVNNYNPDGTLKDHEGSWEAGVDGAQPGIIMLANPIAGITYREEYYLNQAEDKAEILETGITVTTLLGTFNNCIKTKNYTRLEPDVIEYKYYAPGYGVIKEVNQADKEEIFLTAIQ</sequence>
<evidence type="ECO:0000313" key="1">
    <source>
        <dbReference type="EMBL" id="MCU7552821.1"/>
    </source>
</evidence>
<evidence type="ECO:0000313" key="2">
    <source>
        <dbReference type="Proteomes" id="UP001155483"/>
    </source>
</evidence>
<dbReference type="EMBL" id="JAOTIF010000049">
    <property type="protein sequence ID" value="MCU7552821.1"/>
    <property type="molecule type" value="Genomic_DNA"/>
</dbReference>
<protein>
    <submittedName>
        <fullName evidence="1">Uncharacterized protein</fullName>
    </submittedName>
</protein>
<proteinExistence type="predicted"/>
<reference evidence="1" key="2">
    <citation type="submission" date="2023-04" db="EMBL/GenBank/DDBJ databases">
        <title>Paracnuella aquatica gen. nov., sp. nov., a member of the family Chitinophagaceae isolated from a hot spring.</title>
        <authorList>
            <person name="Wang C."/>
        </authorList>
    </citation>
    <scope>NUCLEOTIDE SEQUENCE</scope>
    <source>
        <strain evidence="1">LB-8</strain>
    </source>
</reference>
<accession>A0A9X2Y0D1</accession>
<name>A0A9X2Y0D1_9BACT</name>
<reference evidence="1" key="1">
    <citation type="submission" date="2022-09" db="EMBL/GenBank/DDBJ databases">
        <authorList>
            <person name="Yuan C."/>
            <person name="Ke Z."/>
        </authorList>
    </citation>
    <scope>NUCLEOTIDE SEQUENCE</scope>
    <source>
        <strain evidence="1">LB-8</strain>
    </source>
</reference>
<dbReference type="AlphaFoldDB" id="A0A9X2Y0D1"/>
<dbReference type="PROSITE" id="PS51257">
    <property type="entry name" value="PROKAR_LIPOPROTEIN"/>
    <property type="match status" value="1"/>
</dbReference>
<dbReference type="RefSeq" id="WP_279300256.1">
    <property type="nucleotide sequence ID" value="NZ_JAOTIF010000049.1"/>
</dbReference>
<organism evidence="1 2">
    <name type="scientific">Paraflavisolibacter caeni</name>
    <dbReference type="NCBI Taxonomy" id="2982496"/>
    <lineage>
        <taxon>Bacteria</taxon>
        <taxon>Pseudomonadati</taxon>
        <taxon>Bacteroidota</taxon>
        <taxon>Chitinophagia</taxon>
        <taxon>Chitinophagales</taxon>
        <taxon>Chitinophagaceae</taxon>
        <taxon>Paraflavisolibacter</taxon>
    </lineage>
</organism>
<gene>
    <name evidence="1" type="ORF">OCK74_27125</name>
</gene>